<organism evidence="1 2">
    <name type="scientific">Hamiltosporidium magnivora</name>
    <dbReference type="NCBI Taxonomy" id="148818"/>
    <lineage>
        <taxon>Eukaryota</taxon>
        <taxon>Fungi</taxon>
        <taxon>Fungi incertae sedis</taxon>
        <taxon>Microsporidia</taxon>
        <taxon>Dubosqiidae</taxon>
        <taxon>Hamiltosporidium</taxon>
    </lineage>
</organism>
<evidence type="ECO:0000313" key="1">
    <source>
        <dbReference type="EMBL" id="TBU05005.1"/>
    </source>
</evidence>
<sequence>MRAAIEIQIYKVIFLSKSKILTTFSDIEDNWKSKSQGHSLIDFRTGYIENLLIFESIFGEILVHGRKYIIKSGDFLKKIKQEQTINTFQILIKYTLLLTSLNSDCIACNNTKYIDFLFSEDSSCSLHSKDMNLYEYYERRMEKDSFVLCHGIHLHENNQIKCSIPDNEVEHRKLRVIRMNYFDLEKYKFTYIETLIEKSHASVIPIYLNRRIRMENFLVFKKSLVYDDFHPVVFMIKYTVFYEILGLLNHLNGYKYDNIRSIYRKIVEYGLLRPFSQEILDDNLNLKFIYLKNTKKSFYILLKVLFDECDFDIEIIKNRFYILEFKTLYCDVIETFEHNSLQLYLKDIFLALFGQMLHFKLKLLLWFLDFYDVTSVSIHIKDIDEDFYMQKLGTPYLNKEYLSTPKQVRSMNKTEFVPSLINLIHFGIQGLYCPATYQNSMIDLIGQNMRKVNKIFCGELNLPDIFQPMIRSFKLILPNLKELFLNGVNLDICIATELLESNIKHIEFHYCDFGIPDCNELLNFNSTGIFLPKKISITDCYLLPEVFEIVMNSKNIYCLVLKQIKNLPECFDQEFSLQPNLYESLTILKMYEINFSEKEFNFISNFTNLQKLDIKVPNNNNEPLSLDKFNLCSLSHSLVTLKVEGFENFTLKTIETLKYLQNLYIRDSTIMEFNLFDCFESKENLIHLDLFYTTIKDKQSLNLLSKCKNLAVLRLTHCLLKETEFGFLENANFRENITELYLKGNKINSLVLLKIFEYRKIELLSISLRETLQNVFSVFENCKFITTLKFLFIYDGILNEQDLKTIFSFTHLKYLILENCIIIEESSKVLNRLSDLPSLKLFKIADSTISCYDKNIIQSFYETVFSDRI</sequence>
<gene>
    <name evidence="1" type="ORF">CWI36_0686p0010</name>
</gene>
<protein>
    <submittedName>
        <fullName evidence="1">Uncharacterized protein</fullName>
    </submittedName>
</protein>
<reference evidence="1 2" key="1">
    <citation type="submission" date="2017-12" db="EMBL/GenBank/DDBJ databases">
        <authorList>
            <person name="Pombert J.-F."/>
            <person name="Haag K.L."/>
            <person name="Ebert D."/>
        </authorList>
    </citation>
    <scope>NUCLEOTIDE SEQUENCE [LARGE SCALE GENOMIC DNA]</scope>
    <source>
        <strain evidence="1">BE-OM-2</strain>
    </source>
</reference>
<dbReference type="VEuPathDB" id="MicrosporidiaDB:CWI36_0686p0010"/>
<dbReference type="AlphaFoldDB" id="A0A4Q9LCB6"/>
<dbReference type="Proteomes" id="UP000291404">
    <property type="component" value="Unassembled WGS sequence"/>
</dbReference>
<dbReference type="InterPro" id="IPR032675">
    <property type="entry name" value="LRR_dom_sf"/>
</dbReference>
<dbReference type="Gene3D" id="3.80.10.10">
    <property type="entry name" value="Ribonuclease Inhibitor"/>
    <property type="match status" value="1"/>
</dbReference>
<dbReference type="VEuPathDB" id="MicrosporidiaDB:CWI39_0137p0020"/>
<name>A0A4Q9LCB6_9MICR</name>
<dbReference type="EMBL" id="PITI01000686">
    <property type="protein sequence ID" value="TBU05005.1"/>
    <property type="molecule type" value="Genomic_DNA"/>
</dbReference>
<comment type="caution">
    <text evidence="1">The sequence shown here is derived from an EMBL/GenBank/DDBJ whole genome shotgun (WGS) entry which is preliminary data.</text>
</comment>
<accession>A0A4Q9LCB6</accession>
<dbReference type="VEuPathDB" id="MicrosporidiaDB:CWI39_0137p0010"/>
<evidence type="ECO:0000313" key="2">
    <source>
        <dbReference type="Proteomes" id="UP000291404"/>
    </source>
</evidence>
<dbReference type="SUPFAM" id="SSF52047">
    <property type="entry name" value="RNI-like"/>
    <property type="match status" value="1"/>
</dbReference>
<keyword evidence="2" id="KW-1185">Reference proteome</keyword>
<proteinExistence type="predicted"/>